<dbReference type="GO" id="GO:0070967">
    <property type="term" value="F:coenzyme F420 binding"/>
    <property type="evidence" value="ECO:0007669"/>
    <property type="project" value="TreeGrafter"/>
</dbReference>
<gene>
    <name evidence="3" type="ORF">GM668_21330</name>
</gene>
<dbReference type="InterPro" id="IPR052019">
    <property type="entry name" value="F420H2_bilvrd_red/Heme_oxyg"/>
</dbReference>
<dbReference type="RefSeq" id="WP_155440971.1">
    <property type="nucleotide sequence ID" value="NZ_WNLA01000016.1"/>
</dbReference>
<dbReference type="Pfam" id="PF01243">
    <property type="entry name" value="PNPOx_N"/>
    <property type="match status" value="1"/>
</dbReference>
<evidence type="ECO:0000256" key="1">
    <source>
        <dbReference type="ARBA" id="ARBA00023002"/>
    </source>
</evidence>
<sequence>MEQLNPAALARILDILHHAKDMTLATIRPDGFPQATTVSYVHDGLAIYTAVGLGSQKADNIQRNDKVSATVNLDYADWNSIRGISLAGTAEFVQGQEHIESVAQMFLYKFPAAKSMAQAAGPAPWQGLLFLRILPTVISLLDYRHGFGHTELYAVSAADRYAGSTACHEK</sequence>
<organism evidence="3 4">
    <name type="scientific">Pseudoduganella ginsengisoli</name>
    <dbReference type="NCBI Taxonomy" id="1462440"/>
    <lineage>
        <taxon>Bacteria</taxon>
        <taxon>Pseudomonadati</taxon>
        <taxon>Pseudomonadota</taxon>
        <taxon>Betaproteobacteria</taxon>
        <taxon>Burkholderiales</taxon>
        <taxon>Oxalobacteraceae</taxon>
        <taxon>Telluria group</taxon>
        <taxon>Pseudoduganella</taxon>
    </lineage>
</organism>
<feature type="domain" description="Pyridoxamine 5'-phosphate oxidase N-terminal" evidence="2">
    <location>
        <begin position="12"/>
        <end position="103"/>
    </location>
</feature>
<dbReference type="PANTHER" id="PTHR35176:SF6">
    <property type="entry name" value="HEME OXYGENASE HI_0854-RELATED"/>
    <property type="match status" value="1"/>
</dbReference>
<proteinExistence type="predicted"/>
<reference evidence="3 4" key="1">
    <citation type="submission" date="2019-11" db="EMBL/GenBank/DDBJ databases">
        <title>Type strains purchased from KCTC, JCM and DSMZ.</title>
        <authorList>
            <person name="Lu H."/>
        </authorList>
    </citation>
    <scope>NUCLEOTIDE SEQUENCE [LARGE SCALE GENOMIC DNA]</scope>
    <source>
        <strain evidence="3 4">KCTC 42409</strain>
    </source>
</reference>
<keyword evidence="4" id="KW-1185">Reference proteome</keyword>
<comment type="caution">
    <text evidence="3">The sequence shown here is derived from an EMBL/GenBank/DDBJ whole genome shotgun (WGS) entry which is preliminary data.</text>
</comment>
<dbReference type="SUPFAM" id="SSF50475">
    <property type="entry name" value="FMN-binding split barrel"/>
    <property type="match status" value="1"/>
</dbReference>
<dbReference type="GO" id="GO:0005829">
    <property type="term" value="C:cytosol"/>
    <property type="evidence" value="ECO:0007669"/>
    <property type="project" value="TreeGrafter"/>
</dbReference>
<accession>A0A6L6Q5R4</accession>
<dbReference type="EMBL" id="WNLA01000016">
    <property type="protein sequence ID" value="MTW04618.1"/>
    <property type="molecule type" value="Genomic_DNA"/>
</dbReference>
<evidence type="ECO:0000259" key="2">
    <source>
        <dbReference type="Pfam" id="PF01243"/>
    </source>
</evidence>
<name>A0A6L6Q5R4_9BURK</name>
<protein>
    <submittedName>
        <fullName evidence="3">Pyridoxamine 5'-phosphate oxidase family protein</fullName>
    </submittedName>
</protein>
<dbReference type="PANTHER" id="PTHR35176">
    <property type="entry name" value="HEME OXYGENASE HI_0854-RELATED"/>
    <property type="match status" value="1"/>
</dbReference>
<dbReference type="InterPro" id="IPR011576">
    <property type="entry name" value="Pyridox_Oxase_N"/>
</dbReference>
<dbReference type="GO" id="GO:0016627">
    <property type="term" value="F:oxidoreductase activity, acting on the CH-CH group of donors"/>
    <property type="evidence" value="ECO:0007669"/>
    <property type="project" value="TreeGrafter"/>
</dbReference>
<dbReference type="InterPro" id="IPR012349">
    <property type="entry name" value="Split_barrel_FMN-bd"/>
</dbReference>
<dbReference type="OrthoDB" id="8705255at2"/>
<dbReference type="Gene3D" id="2.30.110.10">
    <property type="entry name" value="Electron Transport, Fmn-binding Protein, Chain A"/>
    <property type="match status" value="1"/>
</dbReference>
<dbReference type="Proteomes" id="UP000484015">
    <property type="component" value="Unassembled WGS sequence"/>
</dbReference>
<keyword evidence="1" id="KW-0560">Oxidoreductase</keyword>
<evidence type="ECO:0000313" key="4">
    <source>
        <dbReference type="Proteomes" id="UP000484015"/>
    </source>
</evidence>
<dbReference type="AlphaFoldDB" id="A0A6L6Q5R4"/>
<evidence type="ECO:0000313" key="3">
    <source>
        <dbReference type="EMBL" id="MTW04618.1"/>
    </source>
</evidence>